<keyword evidence="3" id="KW-1185">Reference proteome</keyword>
<comment type="caution">
    <text evidence="2">The sequence shown here is derived from an EMBL/GenBank/DDBJ whole genome shotgun (WGS) entry which is preliminary data.</text>
</comment>
<keyword evidence="1" id="KW-1133">Transmembrane helix</keyword>
<evidence type="ECO:0000313" key="3">
    <source>
        <dbReference type="Proteomes" id="UP001595923"/>
    </source>
</evidence>
<evidence type="ECO:0000313" key="2">
    <source>
        <dbReference type="EMBL" id="MFC4563293.1"/>
    </source>
</evidence>
<feature type="transmembrane region" description="Helical" evidence="1">
    <location>
        <begin position="28"/>
        <end position="49"/>
    </location>
</feature>
<dbReference type="RefSeq" id="WP_378575325.1">
    <property type="nucleotide sequence ID" value="NZ_JBHSFQ010000014.1"/>
</dbReference>
<sequence length="82" mass="8795">MLLAVVDWSVVNLVAFSISENGSAGATLAWWGGMGTAALVLGLLGLSWGLTDTKRFGPTRWWCVVVAYLIAVLPFTIAVEHF</sequence>
<dbReference type="Proteomes" id="UP001595923">
    <property type="component" value="Unassembled WGS sequence"/>
</dbReference>
<reference evidence="3" key="1">
    <citation type="journal article" date="2019" name="Int. J. Syst. Evol. Microbiol.">
        <title>The Global Catalogue of Microorganisms (GCM) 10K type strain sequencing project: providing services to taxonomists for standard genome sequencing and annotation.</title>
        <authorList>
            <consortium name="The Broad Institute Genomics Platform"/>
            <consortium name="The Broad Institute Genome Sequencing Center for Infectious Disease"/>
            <person name="Wu L."/>
            <person name="Ma J."/>
        </authorList>
    </citation>
    <scope>NUCLEOTIDE SEQUENCE [LARGE SCALE GENOMIC DNA]</scope>
    <source>
        <strain evidence="3">XZYJ18</strain>
    </source>
</reference>
<evidence type="ECO:0000256" key="1">
    <source>
        <dbReference type="SAM" id="Phobius"/>
    </source>
</evidence>
<gene>
    <name evidence="2" type="ORF">ACFO4E_15630</name>
</gene>
<organism evidence="2 3">
    <name type="scientific">Nocardiopsis mangrovi</name>
    <dbReference type="NCBI Taxonomy" id="1179818"/>
    <lineage>
        <taxon>Bacteria</taxon>
        <taxon>Bacillati</taxon>
        <taxon>Actinomycetota</taxon>
        <taxon>Actinomycetes</taxon>
        <taxon>Streptosporangiales</taxon>
        <taxon>Nocardiopsidaceae</taxon>
        <taxon>Nocardiopsis</taxon>
    </lineage>
</organism>
<keyword evidence="1" id="KW-0812">Transmembrane</keyword>
<dbReference type="EMBL" id="JBHSFQ010000014">
    <property type="protein sequence ID" value="MFC4563293.1"/>
    <property type="molecule type" value="Genomic_DNA"/>
</dbReference>
<proteinExistence type="predicted"/>
<keyword evidence="1" id="KW-0472">Membrane</keyword>
<protein>
    <submittedName>
        <fullName evidence="2">Uncharacterized protein</fullName>
    </submittedName>
</protein>
<feature type="transmembrane region" description="Helical" evidence="1">
    <location>
        <begin position="61"/>
        <end position="79"/>
    </location>
</feature>
<name>A0ABV9E130_9ACTN</name>
<accession>A0ABV9E130</accession>